<evidence type="ECO:0000313" key="1">
    <source>
        <dbReference type="Ensembl" id="ENSPSTP00000006661.1"/>
    </source>
</evidence>
<keyword evidence="2" id="KW-1185">Reference proteome</keyword>
<dbReference type="Ensembl" id="ENSPSTT00000006992.1">
    <property type="protein sequence ID" value="ENSPSTP00000006661.1"/>
    <property type="gene ID" value="ENSPSTG00000004721.1"/>
</dbReference>
<accession>A0A8C9EVT9</accession>
<dbReference type="InterPro" id="IPR036081">
    <property type="entry name" value="Translin_sf"/>
</dbReference>
<organism evidence="1 2">
    <name type="scientific">Pavo cristatus</name>
    <name type="common">Indian peafowl</name>
    <name type="synonym">Blue peafowl</name>
    <dbReference type="NCBI Taxonomy" id="9049"/>
    <lineage>
        <taxon>Eukaryota</taxon>
        <taxon>Metazoa</taxon>
        <taxon>Chordata</taxon>
        <taxon>Craniata</taxon>
        <taxon>Vertebrata</taxon>
        <taxon>Euteleostomi</taxon>
        <taxon>Archelosauria</taxon>
        <taxon>Archosauria</taxon>
        <taxon>Dinosauria</taxon>
        <taxon>Saurischia</taxon>
        <taxon>Theropoda</taxon>
        <taxon>Coelurosauria</taxon>
        <taxon>Aves</taxon>
        <taxon>Neognathae</taxon>
        <taxon>Galloanserae</taxon>
        <taxon>Galliformes</taxon>
        <taxon>Phasianidae</taxon>
        <taxon>Phasianinae</taxon>
        <taxon>Pavo</taxon>
    </lineage>
</organism>
<dbReference type="InterPro" id="IPR016068">
    <property type="entry name" value="Translin_N"/>
</dbReference>
<reference evidence="1" key="2">
    <citation type="submission" date="2025-09" db="UniProtKB">
        <authorList>
            <consortium name="Ensembl"/>
        </authorList>
    </citation>
    <scope>IDENTIFICATION</scope>
</reference>
<proteinExistence type="predicted"/>
<sequence>MSVSAMFVALQGALTADQDIREEIRKVVQALEQTAREMLTLLQGVHQGAGFQDSESAINKCNFSWLVLLMFSITDQHSAFFLS</sequence>
<dbReference type="Proteomes" id="UP000694428">
    <property type="component" value="Unplaced"/>
</dbReference>
<dbReference type="GO" id="GO:0043565">
    <property type="term" value="F:sequence-specific DNA binding"/>
    <property type="evidence" value="ECO:0007669"/>
    <property type="project" value="InterPro"/>
</dbReference>
<dbReference type="Gene3D" id="1.20.58.190">
    <property type="entry name" value="Translin, domain 1"/>
    <property type="match status" value="1"/>
</dbReference>
<protein>
    <submittedName>
        <fullName evidence="1">Uncharacterized protein</fullName>
    </submittedName>
</protein>
<name>A0A8C9EVT9_PAVCR</name>
<dbReference type="AlphaFoldDB" id="A0A8C9EVT9"/>
<evidence type="ECO:0000313" key="2">
    <source>
        <dbReference type="Proteomes" id="UP000694428"/>
    </source>
</evidence>
<reference evidence="1" key="1">
    <citation type="submission" date="2025-08" db="UniProtKB">
        <authorList>
            <consortium name="Ensembl"/>
        </authorList>
    </citation>
    <scope>IDENTIFICATION</scope>
</reference>
<dbReference type="SUPFAM" id="SSF74784">
    <property type="entry name" value="Translin"/>
    <property type="match status" value="1"/>
</dbReference>